<gene>
    <name evidence="1" type="ORF">SBF1_3320010</name>
</gene>
<dbReference type="AlphaFoldDB" id="A0A2U3L0Z0"/>
<dbReference type="EMBL" id="OMOF01000260">
    <property type="protein sequence ID" value="SPF45510.1"/>
    <property type="molecule type" value="Genomic_DNA"/>
</dbReference>
<name>A0A2U3L0Z0_9FIRM</name>
<proteinExistence type="predicted"/>
<evidence type="ECO:0000313" key="2">
    <source>
        <dbReference type="Proteomes" id="UP000238916"/>
    </source>
</evidence>
<dbReference type="Proteomes" id="UP000238916">
    <property type="component" value="Unassembled WGS sequence"/>
</dbReference>
<protein>
    <submittedName>
        <fullName evidence="1">Uncharacterized protein</fullName>
    </submittedName>
</protein>
<accession>A0A2U3L0Z0</accession>
<organism evidence="1 2">
    <name type="scientific">Candidatus Desulfosporosinus infrequens</name>
    <dbReference type="NCBI Taxonomy" id="2043169"/>
    <lineage>
        <taxon>Bacteria</taxon>
        <taxon>Bacillati</taxon>
        <taxon>Bacillota</taxon>
        <taxon>Clostridia</taxon>
        <taxon>Eubacteriales</taxon>
        <taxon>Desulfitobacteriaceae</taxon>
        <taxon>Desulfosporosinus</taxon>
    </lineage>
</organism>
<dbReference type="OrthoDB" id="9781413at2"/>
<evidence type="ECO:0000313" key="1">
    <source>
        <dbReference type="EMBL" id="SPF45510.1"/>
    </source>
</evidence>
<reference evidence="2" key="1">
    <citation type="submission" date="2018-02" db="EMBL/GenBank/DDBJ databases">
        <authorList>
            <person name="Hausmann B."/>
        </authorList>
    </citation>
    <scope>NUCLEOTIDE SEQUENCE [LARGE SCALE GENOMIC DNA]</scope>
    <source>
        <strain evidence="2">Peat soil MAG SbF1</strain>
    </source>
</reference>
<sequence length="82" mass="10064">MPMQITLENHSNWYGDDIKNCFNNDFWMFLEDERYKKSDLKETVREALAHEYPFKTQLTFRTAEGRSKCWFILEKFNRIPFC</sequence>